<evidence type="ECO:0008006" key="4">
    <source>
        <dbReference type="Google" id="ProtNLM"/>
    </source>
</evidence>
<sequence>MFTTTFLASILAFSAAATAAPVAERQTTLSPWQVTGVAIFTPSGRPGTYPWPTITANVTDPNALVLGTSPADGSEVSLPAGGLAINCQAKWLSGTEPTNHIWPCDAAGDGYWALEVLPGTSGFTSTNFDLKFTRVAETLYLGSSYKKTFAGQGHFSLDTNLGGQCGGSGVCFWGLKAGSNPVLVQQAEVAA</sequence>
<organism evidence="2 3">
    <name type="scientific">Melanomma pulvis-pyrius CBS 109.77</name>
    <dbReference type="NCBI Taxonomy" id="1314802"/>
    <lineage>
        <taxon>Eukaryota</taxon>
        <taxon>Fungi</taxon>
        <taxon>Dikarya</taxon>
        <taxon>Ascomycota</taxon>
        <taxon>Pezizomycotina</taxon>
        <taxon>Dothideomycetes</taxon>
        <taxon>Pleosporomycetidae</taxon>
        <taxon>Pleosporales</taxon>
        <taxon>Melanommataceae</taxon>
        <taxon>Melanomma</taxon>
    </lineage>
</organism>
<keyword evidence="1" id="KW-0732">Signal</keyword>
<gene>
    <name evidence="2" type="ORF">K505DRAFT_321537</name>
</gene>
<feature type="chain" id="PRO_5025535183" description="Cell death in tomato 1" evidence="1">
    <location>
        <begin position="20"/>
        <end position="191"/>
    </location>
</feature>
<protein>
    <recommendedName>
        <fullName evidence="4">Cell death in tomato 1</fullName>
    </recommendedName>
</protein>
<keyword evidence="3" id="KW-1185">Reference proteome</keyword>
<evidence type="ECO:0000256" key="1">
    <source>
        <dbReference type="SAM" id="SignalP"/>
    </source>
</evidence>
<feature type="signal peptide" evidence="1">
    <location>
        <begin position="1"/>
        <end position="19"/>
    </location>
</feature>
<dbReference type="OrthoDB" id="5226619at2759"/>
<proteinExistence type="predicted"/>
<dbReference type="Proteomes" id="UP000799757">
    <property type="component" value="Unassembled WGS sequence"/>
</dbReference>
<name>A0A6A6XTL2_9PLEO</name>
<evidence type="ECO:0000313" key="2">
    <source>
        <dbReference type="EMBL" id="KAF2798907.1"/>
    </source>
</evidence>
<accession>A0A6A6XTL2</accession>
<reference evidence="2" key="1">
    <citation type="journal article" date="2020" name="Stud. Mycol.">
        <title>101 Dothideomycetes genomes: a test case for predicting lifestyles and emergence of pathogens.</title>
        <authorList>
            <person name="Haridas S."/>
            <person name="Albert R."/>
            <person name="Binder M."/>
            <person name="Bloem J."/>
            <person name="Labutti K."/>
            <person name="Salamov A."/>
            <person name="Andreopoulos B."/>
            <person name="Baker S."/>
            <person name="Barry K."/>
            <person name="Bills G."/>
            <person name="Bluhm B."/>
            <person name="Cannon C."/>
            <person name="Castanera R."/>
            <person name="Culley D."/>
            <person name="Daum C."/>
            <person name="Ezra D."/>
            <person name="Gonzalez J."/>
            <person name="Henrissat B."/>
            <person name="Kuo A."/>
            <person name="Liang C."/>
            <person name="Lipzen A."/>
            <person name="Lutzoni F."/>
            <person name="Magnuson J."/>
            <person name="Mondo S."/>
            <person name="Nolan M."/>
            <person name="Ohm R."/>
            <person name="Pangilinan J."/>
            <person name="Park H.-J."/>
            <person name="Ramirez L."/>
            <person name="Alfaro M."/>
            <person name="Sun H."/>
            <person name="Tritt A."/>
            <person name="Yoshinaga Y."/>
            <person name="Zwiers L.-H."/>
            <person name="Turgeon B."/>
            <person name="Goodwin S."/>
            <person name="Spatafora J."/>
            <person name="Crous P."/>
            <person name="Grigoriev I."/>
        </authorList>
    </citation>
    <scope>NUCLEOTIDE SEQUENCE</scope>
    <source>
        <strain evidence="2">CBS 109.77</strain>
    </source>
</reference>
<dbReference type="AlphaFoldDB" id="A0A6A6XTL2"/>
<evidence type="ECO:0000313" key="3">
    <source>
        <dbReference type="Proteomes" id="UP000799757"/>
    </source>
</evidence>
<dbReference type="EMBL" id="MU001774">
    <property type="protein sequence ID" value="KAF2798907.1"/>
    <property type="molecule type" value="Genomic_DNA"/>
</dbReference>